<dbReference type="Proteomes" id="UP000367750">
    <property type="component" value="Unassembled WGS sequence"/>
</dbReference>
<evidence type="ECO:0000256" key="1">
    <source>
        <dbReference type="ARBA" id="ARBA00022679"/>
    </source>
</evidence>
<dbReference type="PANTHER" id="PTHR43792">
    <property type="entry name" value="GNAT FAMILY, PUTATIVE (AFU_ORTHOLOGUE AFUA_3G00765)-RELATED-RELATED"/>
    <property type="match status" value="1"/>
</dbReference>
<dbReference type="RefSeq" id="WP_150458252.1">
    <property type="nucleotide sequence ID" value="NZ_VYKK01000014.1"/>
</dbReference>
<dbReference type="AlphaFoldDB" id="A0A5J5G990"/>
<comment type="caution">
    <text evidence="5">The sequence shown here is derived from an EMBL/GenBank/DDBJ whole genome shotgun (WGS) entry which is preliminary data.</text>
</comment>
<dbReference type="EMBL" id="VYKK01000014">
    <property type="protein sequence ID" value="KAA9004656.1"/>
    <property type="molecule type" value="Genomic_DNA"/>
</dbReference>
<feature type="domain" description="N-acetyltransferase" evidence="4">
    <location>
        <begin position="31"/>
        <end position="186"/>
    </location>
</feature>
<dbReference type="GO" id="GO:0005737">
    <property type="term" value="C:cytoplasm"/>
    <property type="evidence" value="ECO:0007669"/>
    <property type="project" value="TreeGrafter"/>
</dbReference>
<evidence type="ECO:0000313" key="5">
    <source>
        <dbReference type="EMBL" id="KAA9004656.1"/>
    </source>
</evidence>
<gene>
    <name evidence="5" type="ORF">F4V43_10785</name>
</gene>
<dbReference type="InterPro" id="IPR051531">
    <property type="entry name" value="N-acetyltransferase"/>
</dbReference>
<dbReference type="SUPFAM" id="SSF55729">
    <property type="entry name" value="Acyl-CoA N-acyltransferases (Nat)"/>
    <property type="match status" value="1"/>
</dbReference>
<reference evidence="5 6" key="1">
    <citation type="submission" date="2019-09" db="EMBL/GenBank/DDBJ databases">
        <title>Bacillus ochoae sp. nov., Paenibacillus whitsoniae sp. nov., Paenibacillus spiritus sp. nov. Isolated from the Mars Exploration Rover during spacecraft assembly.</title>
        <authorList>
            <person name="Seuylemezian A."/>
            <person name="Vaishampayan P."/>
        </authorList>
    </citation>
    <scope>NUCLEOTIDE SEQUENCE [LARGE SCALE GENOMIC DNA]</scope>
    <source>
        <strain evidence="5 6">MER_111</strain>
    </source>
</reference>
<dbReference type="GO" id="GO:0008999">
    <property type="term" value="F:protein-N-terminal-alanine acetyltransferase activity"/>
    <property type="evidence" value="ECO:0007669"/>
    <property type="project" value="TreeGrafter"/>
</dbReference>
<dbReference type="Pfam" id="PF13302">
    <property type="entry name" value="Acetyltransf_3"/>
    <property type="match status" value="1"/>
</dbReference>
<keyword evidence="2" id="KW-0012">Acyltransferase</keyword>
<organism evidence="5 6">
    <name type="scientific">Paenibacillus spiritus</name>
    <dbReference type="NCBI Taxonomy" id="2496557"/>
    <lineage>
        <taxon>Bacteria</taxon>
        <taxon>Bacillati</taxon>
        <taxon>Bacillota</taxon>
        <taxon>Bacilli</taxon>
        <taxon>Bacillales</taxon>
        <taxon>Paenibacillaceae</taxon>
        <taxon>Paenibacillus</taxon>
    </lineage>
</organism>
<dbReference type="Gene3D" id="3.40.630.30">
    <property type="match status" value="1"/>
</dbReference>
<dbReference type="InterPro" id="IPR000182">
    <property type="entry name" value="GNAT_dom"/>
</dbReference>
<dbReference type="OrthoDB" id="9795206at2"/>
<evidence type="ECO:0000256" key="3">
    <source>
        <dbReference type="ARBA" id="ARBA00038502"/>
    </source>
</evidence>
<evidence type="ECO:0000256" key="2">
    <source>
        <dbReference type="ARBA" id="ARBA00023315"/>
    </source>
</evidence>
<evidence type="ECO:0000259" key="4">
    <source>
        <dbReference type="PROSITE" id="PS51186"/>
    </source>
</evidence>
<name>A0A5J5G990_9BACL</name>
<keyword evidence="1 5" id="KW-0808">Transferase</keyword>
<dbReference type="InterPro" id="IPR016181">
    <property type="entry name" value="Acyl_CoA_acyltransferase"/>
</dbReference>
<evidence type="ECO:0000313" key="6">
    <source>
        <dbReference type="Proteomes" id="UP000367750"/>
    </source>
</evidence>
<dbReference type="PROSITE" id="PS51186">
    <property type="entry name" value="GNAT"/>
    <property type="match status" value="1"/>
</dbReference>
<comment type="similarity">
    <text evidence="3">Belongs to the acetyltransferase family. RimJ subfamily.</text>
</comment>
<sequence>MTGDWSGLRLHDTLRDLCLAPLTPRHAGLLLDLRLRSREANSRYEPLRDESFYTLDGQRQLLLQRTREAVRDRAYLLGIFTAAGQLIGQLTLSNVVRGAAQYADIGYGMDPAWQGQGRMTAAVRLTAAFAFRSLDLHRLQAVILPGNDASRRVLEKVGFQPEGLARRLLQIDGRWQDHRIYGLLAEDLKAEADGSS</sequence>
<protein>
    <submittedName>
        <fullName evidence="5">GNAT family N-acetyltransferase</fullName>
    </submittedName>
</protein>
<dbReference type="PANTHER" id="PTHR43792:SF8">
    <property type="entry name" value="[RIBOSOMAL PROTEIN US5]-ALANINE N-ACETYLTRANSFERASE"/>
    <property type="match status" value="1"/>
</dbReference>
<keyword evidence="6" id="KW-1185">Reference proteome</keyword>
<proteinExistence type="inferred from homology"/>
<accession>A0A5J5G990</accession>